<organism evidence="2 3">
    <name type="scientific">Fistulifera solaris</name>
    <name type="common">Oleaginous diatom</name>
    <dbReference type="NCBI Taxonomy" id="1519565"/>
    <lineage>
        <taxon>Eukaryota</taxon>
        <taxon>Sar</taxon>
        <taxon>Stramenopiles</taxon>
        <taxon>Ochrophyta</taxon>
        <taxon>Bacillariophyta</taxon>
        <taxon>Bacillariophyceae</taxon>
        <taxon>Bacillariophycidae</taxon>
        <taxon>Naviculales</taxon>
        <taxon>Naviculaceae</taxon>
        <taxon>Fistulifera</taxon>
    </lineage>
</organism>
<feature type="transmembrane region" description="Helical" evidence="1">
    <location>
        <begin position="12"/>
        <end position="30"/>
    </location>
</feature>
<comment type="caution">
    <text evidence="2">The sequence shown here is derived from an EMBL/GenBank/DDBJ whole genome shotgun (WGS) entry which is preliminary data.</text>
</comment>
<protein>
    <submittedName>
        <fullName evidence="2">Uncharacterized protein</fullName>
    </submittedName>
</protein>
<evidence type="ECO:0000313" key="2">
    <source>
        <dbReference type="EMBL" id="GAX19948.1"/>
    </source>
</evidence>
<dbReference type="OrthoDB" id="40829at2759"/>
<dbReference type="Proteomes" id="UP000198406">
    <property type="component" value="Unassembled WGS sequence"/>
</dbReference>
<accession>A0A1Z5K1P9</accession>
<keyword evidence="1" id="KW-0812">Transmembrane</keyword>
<keyword evidence="1" id="KW-1133">Transmembrane helix</keyword>
<sequence>MNEPRNSPQRRKQFLVICLVMAVCFLYSFTTSGGFSSIEIEEGEFPGGPFVFKRTKRDYAASQGLARFIAKEGGVEKKQHADVVYTIYFDDPRIVMGGRQQRFAAGLLAAKEDDRSKQLLSKNSDINGFTEEDFIELSAAELWPKIKYETEVLPKTKAAVIQFPFTDGFISALMLTWRIIPALRQHVEQSGGGTTAVVITTCSVDDQMCTHYAPLSMGETFLLGEPDCNEYAKALGKSELFDFSQTMVFLKKVFPFVTYFSSDSKSQSQSEEL</sequence>
<dbReference type="EMBL" id="BDSP01000141">
    <property type="protein sequence ID" value="GAX19948.1"/>
    <property type="molecule type" value="Genomic_DNA"/>
</dbReference>
<keyword evidence="3" id="KW-1185">Reference proteome</keyword>
<dbReference type="InParanoid" id="A0A1Z5K1P9"/>
<reference evidence="2 3" key="1">
    <citation type="journal article" date="2015" name="Plant Cell">
        <title>Oil accumulation by the oleaginous diatom Fistulifera solaris as revealed by the genome and transcriptome.</title>
        <authorList>
            <person name="Tanaka T."/>
            <person name="Maeda Y."/>
            <person name="Veluchamy A."/>
            <person name="Tanaka M."/>
            <person name="Abida H."/>
            <person name="Marechal E."/>
            <person name="Bowler C."/>
            <person name="Muto M."/>
            <person name="Sunaga Y."/>
            <person name="Tanaka M."/>
            <person name="Yoshino T."/>
            <person name="Taniguchi T."/>
            <person name="Fukuda Y."/>
            <person name="Nemoto M."/>
            <person name="Matsumoto M."/>
            <person name="Wong P.S."/>
            <person name="Aburatani S."/>
            <person name="Fujibuchi W."/>
        </authorList>
    </citation>
    <scope>NUCLEOTIDE SEQUENCE [LARGE SCALE GENOMIC DNA]</scope>
    <source>
        <strain evidence="2 3">JPCC DA0580</strain>
    </source>
</reference>
<proteinExistence type="predicted"/>
<evidence type="ECO:0000313" key="3">
    <source>
        <dbReference type="Proteomes" id="UP000198406"/>
    </source>
</evidence>
<keyword evidence="1" id="KW-0472">Membrane</keyword>
<name>A0A1Z5K1P9_FISSO</name>
<dbReference type="AlphaFoldDB" id="A0A1Z5K1P9"/>
<gene>
    <name evidence="2" type="ORF">FisN_1Lh581</name>
</gene>
<evidence type="ECO:0000256" key="1">
    <source>
        <dbReference type="SAM" id="Phobius"/>
    </source>
</evidence>